<dbReference type="Pfam" id="PF07589">
    <property type="entry name" value="PEP-CTERM"/>
    <property type="match status" value="1"/>
</dbReference>
<keyword evidence="4" id="KW-1185">Reference proteome</keyword>
<protein>
    <submittedName>
        <fullName evidence="3">PEP-CTERM sorting domain-containing protein</fullName>
    </submittedName>
</protein>
<evidence type="ECO:0000259" key="2">
    <source>
        <dbReference type="Pfam" id="PF07589"/>
    </source>
</evidence>
<dbReference type="InterPro" id="IPR013424">
    <property type="entry name" value="Ice-binding_C"/>
</dbReference>
<proteinExistence type="predicted"/>
<organism evidence="3 4">
    <name type="scientific">Sphingomonas longa</name>
    <dbReference type="NCBI Taxonomy" id="2778730"/>
    <lineage>
        <taxon>Bacteria</taxon>
        <taxon>Pseudomonadati</taxon>
        <taxon>Pseudomonadota</taxon>
        <taxon>Alphaproteobacteria</taxon>
        <taxon>Sphingomonadales</taxon>
        <taxon>Sphingomonadaceae</taxon>
        <taxon>Sphingomonas</taxon>
    </lineage>
</organism>
<sequence>MCSCFDSTNSNAGIGAVPEPSTWAMMIVGFGMVGGAMRRRRVSTKVSFA</sequence>
<feature type="transmembrane region" description="Helical" evidence="1">
    <location>
        <begin position="20"/>
        <end position="37"/>
    </location>
</feature>
<dbReference type="EMBL" id="JAFEMC010000004">
    <property type="protein sequence ID" value="MBM6577743.1"/>
    <property type="molecule type" value="Genomic_DNA"/>
</dbReference>
<dbReference type="NCBIfam" id="TIGR02595">
    <property type="entry name" value="PEP_CTERM"/>
    <property type="match status" value="1"/>
</dbReference>
<evidence type="ECO:0000313" key="3">
    <source>
        <dbReference type="EMBL" id="MBM6577743.1"/>
    </source>
</evidence>
<keyword evidence="1" id="KW-0812">Transmembrane</keyword>
<gene>
    <name evidence="3" type="ORF">ILT43_15280</name>
</gene>
<dbReference type="NCBIfam" id="NF035944">
    <property type="entry name" value="PEPxxWA-CTERM"/>
    <property type="match status" value="1"/>
</dbReference>
<evidence type="ECO:0000313" key="4">
    <source>
        <dbReference type="Proteomes" id="UP000763641"/>
    </source>
</evidence>
<reference evidence="3 4" key="1">
    <citation type="submission" date="2020-12" db="EMBL/GenBank/DDBJ databases">
        <title>Sphingomonas sp.</title>
        <authorList>
            <person name="Kim M.K."/>
        </authorList>
    </citation>
    <scope>NUCLEOTIDE SEQUENCE [LARGE SCALE GENOMIC DNA]</scope>
    <source>
        <strain evidence="3 4">BT552</strain>
    </source>
</reference>
<feature type="domain" description="Ice-binding protein C-terminal" evidence="2">
    <location>
        <begin position="16"/>
        <end position="41"/>
    </location>
</feature>
<dbReference type="Proteomes" id="UP000763641">
    <property type="component" value="Unassembled WGS sequence"/>
</dbReference>
<name>A0ABS2DB71_9SPHN</name>
<accession>A0ABS2DB71</accession>
<keyword evidence="1" id="KW-1133">Transmembrane helix</keyword>
<evidence type="ECO:0000256" key="1">
    <source>
        <dbReference type="SAM" id="Phobius"/>
    </source>
</evidence>
<comment type="caution">
    <text evidence="3">The sequence shown here is derived from an EMBL/GenBank/DDBJ whole genome shotgun (WGS) entry which is preliminary data.</text>
</comment>
<keyword evidence="1" id="KW-0472">Membrane</keyword>